<name>A0A3M6TQU8_POCDA</name>
<dbReference type="Proteomes" id="UP000275408">
    <property type="component" value="Unassembled WGS sequence"/>
</dbReference>
<gene>
    <name evidence="1" type="ORF">pdam_00006378</name>
</gene>
<sequence>MYPVARRSLYGYDQAVNKSFKSSYIPDGVRTVKEFEDGINALFVPADLNGTCISNPTLCNELTVSFLFKTTSGHHKDLNDLKIFDSGVKDGRSDEYDWSLEVGSSVQVMVSYGKSHINMGSLLAKAAWIVWPLLFK</sequence>
<proteinExistence type="predicted"/>
<dbReference type="EMBL" id="RCHS01003146">
    <property type="protein sequence ID" value="RMX43701.1"/>
    <property type="molecule type" value="Genomic_DNA"/>
</dbReference>
<accession>A0A3M6TQU8</accession>
<reference evidence="1 2" key="1">
    <citation type="journal article" date="2018" name="Sci. Rep.">
        <title>Comparative analysis of the Pocillopora damicornis genome highlights role of immune system in coral evolution.</title>
        <authorList>
            <person name="Cunning R."/>
            <person name="Bay R.A."/>
            <person name="Gillette P."/>
            <person name="Baker A.C."/>
            <person name="Traylor-Knowles N."/>
        </authorList>
    </citation>
    <scope>NUCLEOTIDE SEQUENCE [LARGE SCALE GENOMIC DNA]</scope>
    <source>
        <strain evidence="1">RSMAS</strain>
        <tissue evidence="1">Whole animal</tissue>
    </source>
</reference>
<evidence type="ECO:0000313" key="1">
    <source>
        <dbReference type="EMBL" id="RMX43701.1"/>
    </source>
</evidence>
<comment type="caution">
    <text evidence="1">The sequence shown here is derived from an EMBL/GenBank/DDBJ whole genome shotgun (WGS) entry which is preliminary data.</text>
</comment>
<protein>
    <submittedName>
        <fullName evidence="1">Uncharacterized protein</fullName>
    </submittedName>
</protein>
<keyword evidence="2" id="KW-1185">Reference proteome</keyword>
<organism evidence="1 2">
    <name type="scientific">Pocillopora damicornis</name>
    <name type="common">Cauliflower coral</name>
    <name type="synonym">Millepora damicornis</name>
    <dbReference type="NCBI Taxonomy" id="46731"/>
    <lineage>
        <taxon>Eukaryota</taxon>
        <taxon>Metazoa</taxon>
        <taxon>Cnidaria</taxon>
        <taxon>Anthozoa</taxon>
        <taxon>Hexacorallia</taxon>
        <taxon>Scleractinia</taxon>
        <taxon>Astrocoeniina</taxon>
        <taxon>Pocilloporidae</taxon>
        <taxon>Pocillopora</taxon>
    </lineage>
</organism>
<dbReference type="AlphaFoldDB" id="A0A3M6TQU8"/>
<evidence type="ECO:0000313" key="2">
    <source>
        <dbReference type="Proteomes" id="UP000275408"/>
    </source>
</evidence>